<evidence type="ECO:0000313" key="3">
    <source>
        <dbReference type="Proteomes" id="UP000293925"/>
    </source>
</evidence>
<dbReference type="Gene3D" id="1.20.120.330">
    <property type="entry name" value="Nucleotidyltransferases domain 2"/>
    <property type="match status" value="1"/>
</dbReference>
<evidence type="ECO:0000313" key="2">
    <source>
        <dbReference type="EMBL" id="TCD18954.1"/>
    </source>
</evidence>
<dbReference type="Proteomes" id="UP000293925">
    <property type="component" value="Unassembled WGS sequence"/>
</dbReference>
<protein>
    <submittedName>
        <fullName evidence="2">HEPN domain-containing protein</fullName>
    </submittedName>
</protein>
<comment type="caution">
    <text evidence="2">The sequence shown here is derived from an EMBL/GenBank/DDBJ whole genome shotgun (WGS) entry which is preliminary data.</text>
</comment>
<evidence type="ECO:0000259" key="1">
    <source>
        <dbReference type="PROSITE" id="PS50910"/>
    </source>
</evidence>
<dbReference type="EMBL" id="SJSO01000023">
    <property type="protein sequence ID" value="TCD18954.1"/>
    <property type="molecule type" value="Genomic_DNA"/>
</dbReference>
<dbReference type="OrthoDB" id="634374at2"/>
<accession>A0A4R0PR31</accession>
<reference evidence="2 3" key="1">
    <citation type="submission" date="2019-02" db="EMBL/GenBank/DDBJ databases">
        <title>Pedobacter sp. RP-3-21 sp. nov., isolated from Arctic soil.</title>
        <authorList>
            <person name="Dahal R.H."/>
        </authorList>
    </citation>
    <scope>NUCLEOTIDE SEQUENCE [LARGE SCALE GENOMIC DNA]</scope>
    <source>
        <strain evidence="2 3">RP-3-21</strain>
    </source>
</reference>
<sequence>METQFSQSGHIQKETFSAFIKELVQKFKPEQIYSFGKNIYFKVNDGCFIEDHHTENYHYFLLMVTESVTRIEHEVQDFANNHYPFGKITILAHGKETITDAIKANNRFFITIYNESEILYSRDGMVQRTHIINFIPTQGAVKAQKHYNHRSTLATGFLKSAKECLTNQHYNLSAFMAHQVAEQCCIALIRVHLAYRSDIHNLYRQLRLCDSFSPAPSSLFLTGREDDKRLFDIMVKSYSAARYKDDFKVEQADAEQIFTRVSTFLKLTKIMCGDKINSLATVAESYTQLKKEREVVYGG</sequence>
<name>A0A4R0PR31_9SPHI</name>
<organism evidence="2 3">
    <name type="scientific">Pedobacter psychrodurus</name>
    <dbReference type="NCBI Taxonomy" id="2530456"/>
    <lineage>
        <taxon>Bacteria</taxon>
        <taxon>Pseudomonadati</taxon>
        <taxon>Bacteroidota</taxon>
        <taxon>Sphingobacteriia</taxon>
        <taxon>Sphingobacteriales</taxon>
        <taxon>Sphingobacteriaceae</taxon>
        <taxon>Pedobacter</taxon>
    </lineage>
</organism>
<dbReference type="Pfam" id="PF05168">
    <property type="entry name" value="HEPN"/>
    <property type="match status" value="1"/>
</dbReference>
<gene>
    <name evidence="2" type="ORF">EZ456_20885</name>
</gene>
<keyword evidence="3" id="KW-1185">Reference proteome</keyword>
<dbReference type="SMART" id="SM00748">
    <property type="entry name" value="HEPN"/>
    <property type="match status" value="1"/>
</dbReference>
<feature type="domain" description="HEPN" evidence="1">
    <location>
        <begin position="151"/>
        <end position="264"/>
    </location>
</feature>
<dbReference type="RefSeq" id="WP_131533530.1">
    <property type="nucleotide sequence ID" value="NZ_SJSO01000023.1"/>
</dbReference>
<dbReference type="SUPFAM" id="SSF81593">
    <property type="entry name" value="Nucleotidyltransferase substrate binding subunit/domain"/>
    <property type="match status" value="1"/>
</dbReference>
<dbReference type="PROSITE" id="PS50910">
    <property type="entry name" value="HEPN"/>
    <property type="match status" value="1"/>
</dbReference>
<proteinExistence type="predicted"/>
<dbReference type="InterPro" id="IPR007842">
    <property type="entry name" value="HEPN_dom"/>
</dbReference>
<dbReference type="AlphaFoldDB" id="A0A4R0PR31"/>